<name>A0ACC2R5J5_9NEOP</name>
<dbReference type="Proteomes" id="UP001231649">
    <property type="component" value="Chromosome 5"/>
</dbReference>
<sequence>MKSKSFDLKRAAEKHTLSDKTIDFVGLYKSITDTSKVAEKRKSDEFVNKETTKTKTGAPKRDFSHNRNKKRSKQDAVDVSHINIDGSNLGLSLPRSSPIDDSKLTSTPNTSGKSQLVKSIMKTKSPADQESFDSARSSASSSKPKKRNKSVSFMLEDHEEVEVKRTKSDDTEVNKKPATMAKTVVKNKNIRKEKELKTLAMNHQSEKENKAAEGNSLKMEVDGIKKKPAKFNKTKRMLGESPPGDAQVSPQQTKEKKKRFKKVKKLKSEQSTEPTDADTSGEVSSETKMKKLKKKKVKAPRVESTEAEGEPASKSRKKNGHPDISEDLENVSEKFVSACALSPILKSNGDNVNTLTDLLDEMTVVDKEKNKKARQKSNKNKKPKGPQVSSKEDSDKSEEVKEKVKWKKRKWNKDKKAEVDEEALANTIIVENLPISIMLNYKKILTDHFIKHGLIKKIGLAEVYPTEESKPVFTTTLNFYSDTAADQALQENNVYIEGSRIRVKKALPVSQTTLVVRSYGDLTDQAISSTFHGFGKIRSIRHPVKGKKAMAIAFVEFDGPEAVERAIKTAGDSKIGGKKIHLSKFQIRSKNEKKAKTEGESAADADSEDSMD</sequence>
<protein>
    <submittedName>
        <fullName evidence="1">Uncharacterized protein</fullName>
    </submittedName>
</protein>
<organism evidence="1 2">
    <name type="scientific">Mythimna loreyi</name>
    <dbReference type="NCBI Taxonomy" id="667449"/>
    <lineage>
        <taxon>Eukaryota</taxon>
        <taxon>Metazoa</taxon>
        <taxon>Ecdysozoa</taxon>
        <taxon>Arthropoda</taxon>
        <taxon>Hexapoda</taxon>
        <taxon>Insecta</taxon>
        <taxon>Pterygota</taxon>
        <taxon>Neoptera</taxon>
        <taxon>Endopterygota</taxon>
        <taxon>Lepidoptera</taxon>
        <taxon>Glossata</taxon>
        <taxon>Ditrysia</taxon>
        <taxon>Noctuoidea</taxon>
        <taxon>Noctuidae</taxon>
        <taxon>Noctuinae</taxon>
        <taxon>Hadenini</taxon>
        <taxon>Mythimna</taxon>
    </lineage>
</organism>
<accession>A0ACC2R5J5</accession>
<gene>
    <name evidence="1" type="ORF">PYW08_013707</name>
</gene>
<proteinExistence type="predicted"/>
<dbReference type="EMBL" id="CM056781">
    <property type="protein sequence ID" value="KAJ8734457.1"/>
    <property type="molecule type" value="Genomic_DNA"/>
</dbReference>
<evidence type="ECO:0000313" key="1">
    <source>
        <dbReference type="EMBL" id="KAJ8734457.1"/>
    </source>
</evidence>
<comment type="caution">
    <text evidence="1">The sequence shown here is derived from an EMBL/GenBank/DDBJ whole genome shotgun (WGS) entry which is preliminary data.</text>
</comment>
<keyword evidence="2" id="KW-1185">Reference proteome</keyword>
<reference evidence="1" key="1">
    <citation type="submission" date="2023-03" db="EMBL/GenBank/DDBJ databases">
        <title>Chromosome-level genomes of two armyworms, Mythimna separata and Mythimna loreyi, provide insights into the biosynthesis and reception of sex pheromones.</title>
        <authorList>
            <person name="Zhao H."/>
        </authorList>
    </citation>
    <scope>NUCLEOTIDE SEQUENCE</scope>
    <source>
        <strain evidence="1">BeijingLab</strain>
    </source>
</reference>
<evidence type="ECO:0000313" key="2">
    <source>
        <dbReference type="Proteomes" id="UP001231649"/>
    </source>
</evidence>